<dbReference type="EMBL" id="JANJQO010000170">
    <property type="protein sequence ID" value="KAJ2980816.1"/>
    <property type="molecule type" value="Genomic_DNA"/>
</dbReference>
<protein>
    <submittedName>
        <fullName evidence="1">Uncharacterized protein</fullName>
    </submittedName>
</protein>
<gene>
    <name evidence="1" type="ORF">NQ176_g2409</name>
</gene>
<evidence type="ECO:0000313" key="1">
    <source>
        <dbReference type="EMBL" id="KAJ2980816.1"/>
    </source>
</evidence>
<proteinExistence type="predicted"/>
<name>A0ACC1NQN7_9HYPO</name>
<dbReference type="Proteomes" id="UP001143910">
    <property type="component" value="Unassembled WGS sequence"/>
</dbReference>
<keyword evidence="2" id="KW-1185">Reference proteome</keyword>
<accession>A0ACC1NQN7</accession>
<comment type="caution">
    <text evidence="1">The sequence shown here is derived from an EMBL/GenBank/DDBJ whole genome shotgun (WGS) entry which is preliminary data.</text>
</comment>
<sequence>MSQHTNVPPGAMNTHLTRQKQYDSSDVQNSELRRWYSDNCRWAVILEDCEFTDNMTFVPNIYQEFASTSVEALAASCDGAADIEVRGAVQTFFESPVVRAAFGAFKAQCSSADIMESDIVGILAISATDYDLFKAKGAFVPAIWAAAEPDRGHRHASLRKLVNEYMLRVESWRLKGLSNGRPWGFGTPDSMLKFLKSTLVQLWHMDQQGSFNSRKVQTNSKDWNVLWDEWVKKCNKADAENSIAKSEAAYKAGTGKVEDAVVYIGAGRCLAGWLERA</sequence>
<evidence type="ECO:0000313" key="2">
    <source>
        <dbReference type="Proteomes" id="UP001143910"/>
    </source>
</evidence>
<organism evidence="1 2">
    <name type="scientific">Zarea fungicola</name>
    <dbReference type="NCBI Taxonomy" id="93591"/>
    <lineage>
        <taxon>Eukaryota</taxon>
        <taxon>Fungi</taxon>
        <taxon>Dikarya</taxon>
        <taxon>Ascomycota</taxon>
        <taxon>Pezizomycotina</taxon>
        <taxon>Sordariomycetes</taxon>
        <taxon>Hypocreomycetidae</taxon>
        <taxon>Hypocreales</taxon>
        <taxon>Cordycipitaceae</taxon>
        <taxon>Zarea</taxon>
    </lineage>
</organism>
<reference evidence="1" key="1">
    <citation type="submission" date="2022-08" db="EMBL/GenBank/DDBJ databases">
        <title>Genome Sequence of Lecanicillium fungicola.</title>
        <authorList>
            <person name="Buettner E."/>
        </authorList>
    </citation>
    <scope>NUCLEOTIDE SEQUENCE</scope>
    <source>
        <strain evidence="1">Babe33</strain>
    </source>
</reference>